<keyword evidence="3" id="KW-1185">Reference proteome</keyword>
<evidence type="ECO:0000313" key="3">
    <source>
        <dbReference type="Proteomes" id="UP001177003"/>
    </source>
</evidence>
<accession>A0AA35Z8R9</accession>
<name>A0AA35Z8R9_LACSI</name>
<feature type="region of interest" description="Disordered" evidence="1">
    <location>
        <begin position="117"/>
        <end position="149"/>
    </location>
</feature>
<sequence>MFYKKTVEIRKSKGLGRCITPNLYLLHSLIVIPVISKHHRRHVSVKKKKKKKKKRVLFGGTTFFSFFFQRHHRCLFLSLSGVQQSSVFPSSSVFSIGQEDYSGRSSFIIRSFLDSSHASSSLKGSNTVQKVAKLKPKHPSNEDDWSSKW</sequence>
<reference evidence="2" key="1">
    <citation type="submission" date="2023-04" db="EMBL/GenBank/DDBJ databases">
        <authorList>
            <person name="Vijverberg K."/>
            <person name="Xiong W."/>
            <person name="Schranz E."/>
        </authorList>
    </citation>
    <scope>NUCLEOTIDE SEQUENCE</scope>
</reference>
<feature type="compositionally biased region" description="Basic and acidic residues" evidence="1">
    <location>
        <begin position="139"/>
        <end position="149"/>
    </location>
</feature>
<gene>
    <name evidence="2" type="ORF">LSALG_LOCUS27348</name>
</gene>
<evidence type="ECO:0000313" key="2">
    <source>
        <dbReference type="EMBL" id="CAI9288021.1"/>
    </source>
</evidence>
<evidence type="ECO:0000256" key="1">
    <source>
        <dbReference type="SAM" id="MobiDB-lite"/>
    </source>
</evidence>
<dbReference type="AlphaFoldDB" id="A0AA35Z8R9"/>
<dbReference type="EMBL" id="OX465081">
    <property type="protein sequence ID" value="CAI9288021.1"/>
    <property type="molecule type" value="Genomic_DNA"/>
</dbReference>
<proteinExistence type="predicted"/>
<dbReference type="Proteomes" id="UP001177003">
    <property type="component" value="Chromosome 5"/>
</dbReference>
<organism evidence="2 3">
    <name type="scientific">Lactuca saligna</name>
    <name type="common">Willowleaf lettuce</name>
    <dbReference type="NCBI Taxonomy" id="75948"/>
    <lineage>
        <taxon>Eukaryota</taxon>
        <taxon>Viridiplantae</taxon>
        <taxon>Streptophyta</taxon>
        <taxon>Embryophyta</taxon>
        <taxon>Tracheophyta</taxon>
        <taxon>Spermatophyta</taxon>
        <taxon>Magnoliopsida</taxon>
        <taxon>eudicotyledons</taxon>
        <taxon>Gunneridae</taxon>
        <taxon>Pentapetalae</taxon>
        <taxon>asterids</taxon>
        <taxon>campanulids</taxon>
        <taxon>Asterales</taxon>
        <taxon>Asteraceae</taxon>
        <taxon>Cichorioideae</taxon>
        <taxon>Cichorieae</taxon>
        <taxon>Lactucinae</taxon>
        <taxon>Lactuca</taxon>
    </lineage>
</organism>
<protein>
    <submittedName>
        <fullName evidence="2">Uncharacterized protein</fullName>
    </submittedName>
</protein>